<reference evidence="4" key="1">
    <citation type="journal article" date="2019" name="Int. J. Syst. Evol. Microbiol.">
        <title>The Global Catalogue of Microorganisms (GCM) 10K type strain sequencing project: providing services to taxonomists for standard genome sequencing and annotation.</title>
        <authorList>
            <consortium name="The Broad Institute Genomics Platform"/>
            <consortium name="The Broad Institute Genome Sequencing Center for Infectious Disease"/>
            <person name="Wu L."/>
            <person name="Ma J."/>
        </authorList>
    </citation>
    <scope>NUCLEOTIDE SEQUENCE [LARGE SCALE GENOMIC DNA]</scope>
    <source>
        <strain evidence="4">XZYJ18</strain>
    </source>
</reference>
<dbReference type="InterPro" id="IPR001387">
    <property type="entry name" value="Cro/C1-type_HTH"/>
</dbReference>
<dbReference type="RefSeq" id="WP_378573362.1">
    <property type="nucleotide sequence ID" value="NZ_JBHSFQ010000007.1"/>
</dbReference>
<evidence type="ECO:0000313" key="3">
    <source>
        <dbReference type="EMBL" id="MFC4562283.1"/>
    </source>
</evidence>
<dbReference type="Gene3D" id="1.10.260.40">
    <property type="entry name" value="lambda repressor-like DNA-binding domains"/>
    <property type="match status" value="1"/>
</dbReference>
<feature type="domain" description="HTH cro/C1-type" evidence="2">
    <location>
        <begin position="38"/>
        <end position="85"/>
    </location>
</feature>
<evidence type="ECO:0000256" key="1">
    <source>
        <dbReference type="SAM" id="MobiDB-lite"/>
    </source>
</evidence>
<keyword evidence="4" id="KW-1185">Reference proteome</keyword>
<name>A0ABV9DW94_9ACTN</name>
<sequence>MASNDRSDLAQYLRQRRAAMTPPDLHGQPRSSRRRVSGLRRQEMADLTGISVEYYTRLEQGKAPRPSREILTALAQGFALTGPERAHLFRLGGESPPELPTPDSVVRPGLLRMLKGLDETMPVTVHDGRLDLLARNKRAAELLPPADGTGPFARNLAYQAFATTFLTDLLGDSAEQFLRVAAAELRTALSRYPEDDYLRSMLAELTATSPVFRDYWERGEVIASRSATKQLHHSTYGRVSFDIELLHDPERDHWVMLYTPRDDA</sequence>
<evidence type="ECO:0000259" key="2">
    <source>
        <dbReference type="PROSITE" id="PS50943"/>
    </source>
</evidence>
<gene>
    <name evidence="3" type="ORF">ACFO4E_10495</name>
</gene>
<protein>
    <submittedName>
        <fullName evidence="3">Helix-turn-helix transcriptional regulator</fullName>
    </submittedName>
</protein>
<dbReference type="PROSITE" id="PS50943">
    <property type="entry name" value="HTH_CROC1"/>
    <property type="match status" value="1"/>
</dbReference>
<dbReference type="EMBL" id="JBHSFQ010000007">
    <property type="protein sequence ID" value="MFC4562283.1"/>
    <property type="molecule type" value="Genomic_DNA"/>
</dbReference>
<dbReference type="InterPro" id="IPR010982">
    <property type="entry name" value="Lambda_DNA-bd_dom_sf"/>
</dbReference>
<feature type="region of interest" description="Disordered" evidence="1">
    <location>
        <begin position="15"/>
        <end position="39"/>
    </location>
</feature>
<comment type="caution">
    <text evidence="3">The sequence shown here is derived from an EMBL/GenBank/DDBJ whole genome shotgun (WGS) entry which is preliminary data.</text>
</comment>
<dbReference type="SMART" id="SM00530">
    <property type="entry name" value="HTH_XRE"/>
    <property type="match status" value="1"/>
</dbReference>
<proteinExistence type="predicted"/>
<dbReference type="CDD" id="cd00093">
    <property type="entry name" value="HTH_XRE"/>
    <property type="match status" value="1"/>
</dbReference>
<dbReference type="PANTHER" id="PTHR35010">
    <property type="entry name" value="BLL4672 PROTEIN-RELATED"/>
    <property type="match status" value="1"/>
</dbReference>
<accession>A0ABV9DW94</accession>
<dbReference type="Pfam" id="PF17765">
    <property type="entry name" value="MLTR_LBD"/>
    <property type="match status" value="1"/>
</dbReference>
<dbReference type="Proteomes" id="UP001595923">
    <property type="component" value="Unassembled WGS sequence"/>
</dbReference>
<dbReference type="SUPFAM" id="SSF47413">
    <property type="entry name" value="lambda repressor-like DNA-binding domains"/>
    <property type="match status" value="1"/>
</dbReference>
<dbReference type="Pfam" id="PF13560">
    <property type="entry name" value="HTH_31"/>
    <property type="match status" value="1"/>
</dbReference>
<dbReference type="PANTHER" id="PTHR35010:SF2">
    <property type="entry name" value="BLL4672 PROTEIN"/>
    <property type="match status" value="1"/>
</dbReference>
<dbReference type="Gene3D" id="3.30.450.180">
    <property type="match status" value="1"/>
</dbReference>
<dbReference type="InterPro" id="IPR041413">
    <property type="entry name" value="MLTR_LBD"/>
</dbReference>
<organism evidence="3 4">
    <name type="scientific">Nocardiopsis mangrovi</name>
    <dbReference type="NCBI Taxonomy" id="1179818"/>
    <lineage>
        <taxon>Bacteria</taxon>
        <taxon>Bacillati</taxon>
        <taxon>Actinomycetota</taxon>
        <taxon>Actinomycetes</taxon>
        <taxon>Streptosporangiales</taxon>
        <taxon>Nocardiopsidaceae</taxon>
        <taxon>Nocardiopsis</taxon>
    </lineage>
</organism>
<evidence type="ECO:0000313" key="4">
    <source>
        <dbReference type="Proteomes" id="UP001595923"/>
    </source>
</evidence>